<evidence type="ECO:0008006" key="12">
    <source>
        <dbReference type="Google" id="ProtNLM"/>
    </source>
</evidence>
<name>A0A8X7N366_9BASI</name>
<comment type="caution">
    <text evidence="10">The sequence shown here is derived from an EMBL/GenBank/DDBJ whole genome shotgun (WGS) entry which is preliminary data.</text>
</comment>
<sequence>MAEQLLSISPASVLAQMAAVAPLPVVAPSQSGGSKAKYPFYLGGLSATCAASITHPLDLTKYRLQTATVRQGMFTTMVTTARAEGITTLWHGITATWLRQFLYSLTRFAVYEDVKARLTKPGTQPTTATLATSAALAGAIAGVIGNPAEIVLVRMCSDLNRAPAARFNYSNSVSGLAKITRTEGMGTLFLGLGPNVVRSVVMNVAQLGSFDLFKSLLNSAGMQEGSALTFAASFAAGTTATTLCAPVDVIKSRVQNSSTGEGVLSVIRSSIKQDGPAVFFRGWTPAWIRLQPQTTLIYFFLTYFQGVVDEKREAQLKTTDARLV</sequence>
<dbReference type="InterPro" id="IPR023395">
    <property type="entry name" value="MCP_dom_sf"/>
</dbReference>
<proteinExistence type="inferred from homology"/>
<dbReference type="EMBL" id="LWDG02000475">
    <property type="protein sequence ID" value="KAE8265145.1"/>
    <property type="molecule type" value="Genomic_DNA"/>
</dbReference>
<reference evidence="10" key="2">
    <citation type="journal article" date="2019" name="IMA Fungus">
        <title>Genome sequencing and comparison of five Tilletia species to identify candidate genes for the detection of regulated species infecting wheat.</title>
        <authorList>
            <person name="Nguyen H.D.T."/>
            <person name="Sultana T."/>
            <person name="Kesanakurti P."/>
            <person name="Hambleton S."/>
        </authorList>
    </citation>
    <scope>NUCLEOTIDE SEQUENCE</scope>
    <source>
        <strain evidence="10">DAOMC 236422</strain>
    </source>
</reference>
<dbReference type="Proteomes" id="UP000078113">
    <property type="component" value="Unassembled WGS sequence"/>
</dbReference>
<dbReference type="Gene3D" id="1.50.40.10">
    <property type="entry name" value="Mitochondrial carrier domain"/>
    <property type="match status" value="1"/>
</dbReference>
<dbReference type="SUPFAM" id="SSF103506">
    <property type="entry name" value="Mitochondrial carrier"/>
    <property type="match status" value="1"/>
</dbReference>
<evidence type="ECO:0000256" key="6">
    <source>
        <dbReference type="ARBA" id="ARBA00022989"/>
    </source>
</evidence>
<dbReference type="Pfam" id="PF00153">
    <property type="entry name" value="Mito_carr"/>
    <property type="match status" value="3"/>
</dbReference>
<evidence type="ECO:0000256" key="3">
    <source>
        <dbReference type="ARBA" id="ARBA00022448"/>
    </source>
</evidence>
<evidence type="ECO:0000256" key="1">
    <source>
        <dbReference type="ARBA" id="ARBA00004141"/>
    </source>
</evidence>
<evidence type="ECO:0000313" key="11">
    <source>
        <dbReference type="Proteomes" id="UP000078113"/>
    </source>
</evidence>
<dbReference type="AlphaFoldDB" id="A0A8X7N366"/>
<comment type="subcellular location">
    <subcellularLocation>
        <location evidence="1">Membrane</location>
        <topology evidence="1">Multi-pass membrane protein</topology>
    </subcellularLocation>
</comment>
<organism evidence="10 11">
    <name type="scientific">Tilletia walkeri</name>
    <dbReference type="NCBI Taxonomy" id="117179"/>
    <lineage>
        <taxon>Eukaryota</taxon>
        <taxon>Fungi</taxon>
        <taxon>Dikarya</taxon>
        <taxon>Basidiomycota</taxon>
        <taxon>Ustilaginomycotina</taxon>
        <taxon>Exobasidiomycetes</taxon>
        <taxon>Tilletiales</taxon>
        <taxon>Tilletiaceae</taxon>
        <taxon>Tilletia</taxon>
    </lineage>
</organism>
<keyword evidence="6" id="KW-1133">Transmembrane helix</keyword>
<keyword evidence="4 8" id="KW-0812">Transmembrane</keyword>
<dbReference type="GO" id="GO:0016020">
    <property type="term" value="C:membrane"/>
    <property type="evidence" value="ECO:0007669"/>
    <property type="project" value="UniProtKB-SubCell"/>
</dbReference>
<keyword evidence="11" id="KW-1185">Reference proteome</keyword>
<evidence type="ECO:0000256" key="7">
    <source>
        <dbReference type="ARBA" id="ARBA00023136"/>
    </source>
</evidence>
<evidence type="ECO:0000313" key="10">
    <source>
        <dbReference type="EMBL" id="KAE8265145.1"/>
    </source>
</evidence>
<keyword evidence="3 9" id="KW-0813">Transport</keyword>
<accession>A0A8X7N366</accession>
<feature type="repeat" description="Solcar" evidence="8">
    <location>
        <begin position="224"/>
        <end position="307"/>
    </location>
</feature>
<evidence type="ECO:0000256" key="5">
    <source>
        <dbReference type="ARBA" id="ARBA00022737"/>
    </source>
</evidence>
<keyword evidence="7 8" id="KW-0472">Membrane</keyword>
<gene>
    <name evidence="10" type="ORF">A4X09_0g6754</name>
</gene>
<feature type="repeat" description="Solcar" evidence="8">
    <location>
        <begin position="34"/>
        <end position="117"/>
    </location>
</feature>
<dbReference type="InterPro" id="IPR050391">
    <property type="entry name" value="Mito_Metabolite_Transporter"/>
</dbReference>
<evidence type="ECO:0000256" key="9">
    <source>
        <dbReference type="RuleBase" id="RU000488"/>
    </source>
</evidence>
<evidence type="ECO:0000256" key="4">
    <source>
        <dbReference type="ARBA" id="ARBA00022692"/>
    </source>
</evidence>
<protein>
    <recommendedName>
        <fullName evidence="12">Mitochondrial dicarboxylate transporter</fullName>
    </recommendedName>
</protein>
<feature type="repeat" description="Solcar" evidence="8">
    <location>
        <begin position="125"/>
        <end position="216"/>
    </location>
</feature>
<reference evidence="10" key="1">
    <citation type="submission" date="2016-04" db="EMBL/GenBank/DDBJ databases">
        <authorList>
            <person name="Nguyen H.D."/>
            <person name="Samba Siva P."/>
            <person name="Cullis J."/>
            <person name="Levesque C.A."/>
            <person name="Hambleton S."/>
        </authorList>
    </citation>
    <scope>NUCLEOTIDE SEQUENCE</scope>
    <source>
        <strain evidence="10">DAOMC 236422</strain>
    </source>
</reference>
<evidence type="ECO:0000256" key="8">
    <source>
        <dbReference type="PROSITE-ProRule" id="PRU00282"/>
    </source>
</evidence>
<comment type="similarity">
    <text evidence="2 9">Belongs to the mitochondrial carrier (TC 2.A.29) family.</text>
</comment>
<keyword evidence="5" id="KW-0677">Repeat</keyword>
<evidence type="ECO:0000256" key="2">
    <source>
        <dbReference type="ARBA" id="ARBA00006375"/>
    </source>
</evidence>
<dbReference type="PANTHER" id="PTHR45618">
    <property type="entry name" value="MITOCHONDRIAL DICARBOXYLATE CARRIER-RELATED"/>
    <property type="match status" value="1"/>
</dbReference>
<dbReference type="InterPro" id="IPR018108">
    <property type="entry name" value="MCP_transmembrane"/>
</dbReference>
<dbReference type="PROSITE" id="PS50920">
    <property type="entry name" value="SOLCAR"/>
    <property type="match status" value="3"/>
</dbReference>